<proteinExistence type="predicted"/>
<accession>A0A4Z2FSL2</accession>
<gene>
    <name evidence="1" type="ORF">EYF80_046420</name>
</gene>
<keyword evidence="2" id="KW-1185">Reference proteome</keyword>
<name>A0A4Z2FSL2_9TELE</name>
<reference evidence="1 2" key="1">
    <citation type="submission" date="2019-03" db="EMBL/GenBank/DDBJ databases">
        <title>First draft genome of Liparis tanakae, snailfish: a comprehensive survey of snailfish specific genes.</title>
        <authorList>
            <person name="Kim W."/>
            <person name="Song I."/>
            <person name="Jeong J.-H."/>
            <person name="Kim D."/>
            <person name="Kim S."/>
            <person name="Ryu S."/>
            <person name="Song J.Y."/>
            <person name="Lee S.K."/>
        </authorList>
    </citation>
    <scope>NUCLEOTIDE SEQUENCE [LARGE SCALE GENOMIC DNA]</scope>
    <source>
        <tissue evidence="1">Muscle</tissue>
    </source>
</reference>
<sequence>MVFAYAQAHLNTHASTSCIKSSLPGKISDSSTRVKDLPKDWSRDSRKPSCYRAEGLRLEWRVFPSLLSGNMTPTIGACCLQALVINPGSGAGDLPEPEWRQFINHEKYSEECRSLKLRRNNLK</sequence>
<evidence type="ECO:0000313" key="2">
    <source>
        <dbReference type="Proteomes" id="UP000314294"/>
    </source>
</evidence>
<comment type="caution">
    <text evidence="1">The sequence shown here is derived from an EMBL/GenBank/DDBJ whole genome shotgun (WGS) entry which is preliminary data.</text>
</comment>
<organism evidence="1 2">
    <name type="scientific">Liparis tanakae</name>
    <name type="common">Tanaka's snailfish</name>
    <dbReference type="NCBI Taxonomy" id="230148"/>
    <lineage>
        <taxon>Eukaryota</taxon>
        <taxon>Metazoa</taxon>
        <taxon>Chordata</taxon>
        <taxon>Craniata</taxon>
        <taxon>Vertebrata</taxon>
        <taxon>Euteleostomi</taxon>
        <taxon>Actinopterygii</taxon>
        <taxon>Neopterygii</taxon>
        <taxon>Teleostei</taxon>
        <taxon>Neoteleostei</taxon>
        <taxon>Acanthomorphata</taxon>
        <taxon>Eupercaria</taxon>
        <taxon>Perciformes</taxon>
        <taxon>Cottioidei</taxon>
        <taxon>Cottales</taxon>
        <taxon>Liparidae</taxon>
        <taxon>Liparis</taxon>
    </lineage>
</organism>
<dbReference type="Proteomes" id="UP000314294">
    <property type="component" value="Unassembled WGS sequence"/>
</dbReference>
<protein>
    <submittedName>
        <fullName evidence="1">Uncharacterized protein</fullName>
    </submittedName>
</protein>
<evidence type="ECO:0000313" key="1">
    <source>
        <dbReference type="EMBL" id="TNN43382.1"/>
    </source>
</evidence>
<dbReference type="AlphaFoldDB" id="A0A4Z2FSL2"/>
<dbReference type="EMBL" id="SRLO01000969">
    <property type="protein sequence ID" value="TNN43382.1"/>
    <property type="molecule type" value="Genomic_DNA"/>
</dbReference>